<dbReference type="InterPro" id="IPR050357">
    <property type="entry name" value="Arrestin_domain-protein"/>
</dbReference>
<dbReference type="GO" id="GO:0005886">
    <property type="term" value="C:plasma membrane"/>
    <property type="evidence" value="ECO:0007669"/>
    <property type="project" value="TreeGrafter"/>
</dbReference>
<evidence type="ECO:0000313" key="3">
    <source>
        <dbReference type="Proteomes" id="UP000613177"/>
    </source>
</evidence>
<dbReference type="InterPro" id="IPR011022">
    <property type="entry name" value="Arrestin_C-like"/>
</dbReference>
<accession>A0A8H7SZD2</accession>
<dbReference type="InterPro" id="IPR011021">
    <property type="entry name" value="Arrestin-like_N"/>
</dbReference>
<reference evidence="2" key="1">
    <citation type="submission" date="2021-01" db="EMBL/GenBank/DDBJ databases">
        <title>Metabolic potential, ecology and presence of endohyphal bacteria is reflected in genomic diversity of Mucoromycotina.</title>
        <authorList>
            <person name="Muszewska A."/>
            <person name="Okrasinska A."/>
            <person name="Steczkiewicz K."/>
            <person name="Drgas O."/>
            <person name="Orlowska M."/>
            <person name="Perlinska-Lenart U."/>
            <person name="Aleksandrzak-Piekarczyk T."/>
            <person name="Szatraj K."/>
            <person name="Zielenkiewicz U."/>
            <person name="Pilsyk S."/>
            <person name="Malc E."/>
            <person name="Mieczkowski P."/>
            <person name="Kruszewska J.S."/>
            <person name="Biernat P."/>
            <person name="Pawlowska J."/>
        </authorList>
    </citation>
    <scope>NUCLEOTIDE SEQUENCE</scope>
    <source>
        <strain evidence="2">WA0000018081</strain>
    </source>
</reference>
<dbReference type="SUPFAM" id="SSF81296">
    <property type="entry name" value="E set domains"/>
    <property type="match status" value="1"/>
</dbReference>
<feature type="domain" description="Arrestin C-terminal-like" evidence="1">
    <location>
        <begin position="162"/>
        <end position="301"/>
    </location>
</feature>
<dbReference type="GO" id="GO:0031625">
    <property type="term" value="F:ubiquitin protein ligase binding"/>
    <property type="evidence" value="ECO:0007669"/>
    <property type="project" value="TreeGrafter"/>
</dbReference>
<organism evidence="2 3">
    <name type="scientific">Thamnidium elegans</name>
    <dbReference type="NCBI Taxonomy" id="101142"/>
    <lineage>
        <taxon>Eukaryota</taxon>
        <taxon>Fungi</taxon>
        <taxon>Fungi incertae sedis</taxon>
        <taxon>Mucoromycota</taxon>
        <taxon>Mucoromycotina</taxon>
        <taxon>Mucoromycetes</taxon>
        <taxon>Mucorales</taxon>
        <taxon>Mucorineae</taxon>
        <taxon>Mucoraceae</taxon>
        <taxon>Thamnidium</taxon>
    </lineage>
</organism>
<dbReference type="EMBL" id="JAEPRE010000008">
    <property type="protein sequence ID" value="KAG2237255.1"/>
    <property type="molecule type" value="Genomic_DNA"/>
</dbReference>
<sequence>MSHHIKIHVENDTLILRGSPEESVGCVLRGCVIMNTKETMKVKSITLNLSGRMRVQWNERNHQHKKEMTVLDHNWTFLVNQKKLHSLAPNVYKYPFEYILPGNLAESIDSNSYGSLSYKLKIIVDRPAFLPNLIDRQLLRVIRQYTPSYHMSNIPMQISNEWADKIDYRITIPKKIYSRGEQIPIELSLVPKPNSGLHVRYLSCFLKEYTSFVLGSTAAMHTESRIVRFFRDETFPSTGLHWHKTEIMSVPHSFASVQCDTHNQFFKVEHKLKFTMSLINKQGDLSELRASIPVEIVNEKFESQDDENELPTYENAWRSALYSPLPYLDASPYSPADESSPITPSSTEPGDYFAYRPTTATSSANNESSFSCGILPSYHSIMITAPDYELPSYQ</sequence>
<proteinExistence type="predicted"/>
<dbReference type="InterPro" id="IPR014756">
    <property type="entry name" value="Ig_E-set"/>
</dbReference>
<dbReference type="Pfam" id="PF00339">
    <property type="entry name" value="Arrestin_N"/>
    <property type="match status" value="1"/>
</dbReference>
<dbReference type="Gene3D" id="2.60.40.640">
    <property type="match status" value="2"/>
</dbReference>
<comment type="caution">
    <text evidence="2">The sequence shown here is derived from an EMBL/GenBank/DDBJ whole genome shotgun (WGS) entry which is preliminary data.</text>
</comment>
<evidence type="ECO:0000313" key="2">
    <source>
        <dbReference type="EMBL" id="KAG2237255.1"/>
    </source>
</evidence>
<dbReference type="PANTHER" id="PTHR11188:SF17">
    <property type="entry name" value="FI21816P1"/>
    <property type="match status" value="1"/>
</dbReference>
<dbReference type="PANTHER" id="PTHR11188">
    <property type="entry name" value="ARRESTIN DOMAIN CONTAINING PROTEIN"/>
    <property type="match status" value="1"/>
</dbReference>
<name>A0A8H7SZD2_9FUNG</name>
<dbReference type="GO" id="GO:0030674">
    <property type="term" value="F:protein-macromolecule adaptor activity"/>
    <property type="evidence" value="ECO:0007669"/>
    <property type="project" value="TreeGrafter"/>
</dbReference>
<dbReference type="InterPro" id="IPR014752">
    <property type="entry name" value="Arrestin-like_C"/>
</dbReference>
<dbReference type="Proteomes" id="UP000613177">
    <property type="component" value="Unassembled WGS sequence"/>
</dbReference>
<evidence type="ECO:0000259" key="1">
    <source>
        <dbReference type="SMART" id="SM01017"/>
    </source>
</evidence>
<dbReference type="Pfam" id="PF02752">
    <property type="entry name" value="Arrestin_C"/>
    <property type="match status" value="1"/>
</dbReference>
<dbReference type="GO" id="GO:0070086">
    <property type="term" value="P:ubiquitin-dependent endocytosis"/>
    <property type="evidence" value="ECO:0007669"/>
    <property type="project" value="TreeGrafter"/>
</dbReference>
<dbReference type="SMART" id="SM01017">
    <property type="entry name" value="Arrestin_C"/>
    <property type="match status" value="1"/>
</dbReference>
<gene>
    <name evidence="2" type="ORF">INT48_006659</name>
</gene>
<dbReference type="GO" id="GO:0005829">
    <property type="term" value="C:cytosol"/>
    <property type="evidence" value="ECO:0007669"/>
    <property type="project" value="TreeGrafter"/>
</dbReference>
<keyword evidence="3" id="KW-1185">Reference proteome</keyword>
<dbReference type="AlphaFoldDB" id="A0A8H7SZD2"/>
<protein>
    <recommendedName>
        <fullName evidence="1">Arrestin C-terminal-like domain-containing protein</fullName>
    </recommendedName>
</protein>